<feature type="coiled-coil region" evidence="1">
    <location>
        <begin position="139"/>
        <end position="166"/>
    </location>
</feature>
<keyword evidence="3" id="KW-1185">Reference proteome</keyword>
<evidence type="ECO:0000256" key="1">
    <source>
        <dbReference type="SAM" id="Coils"/>
    </source>
</evidence>
<evidence type="ECO:0000313" key="2">
    <source>
        <dbReference type="EMBL" id="TYB47820.1"/>
    </source>
</evidence>
<sequence>MSDPSDYTNPDHQPNTQAIKREMTERLERIQGATSHITPDYVRARLQRILDTEEIDSAISDEDDLKLPPAAEIICDEISYSTTKADKARITFSGPVSLADPWGYAHDVVVAARSEAQAIISSAETKAAQILAEAEARAAETEDSALDRAKQMITDAQERFDEDRRLLLRARAQAEAAQEWEKQEWETAVRAAAESERAARNVSMTLILWQDHGGVSCDEGASDQPERSDQDRDNTWNVAHWKLLNELVPREFLDQLGRSLRLALPLGSFARCTKANPSTFLYKTSTLSATDLIAIHERYSSHLALLDACRSSERDPQPTSELDFKERMIK</sequence>
<gene>
    <name evidence="2" type="ORF">FXF69_00755</name>
</gene>
<proteinExistence type="predicted"/>
<dbReference type="AlphaFoldDB" id="A0A5D0NT00"/>
<comment type="caution">
    <text evidence="2">The sequence shown here is derived from an EMBL/GenBank/DDBJ whole genome shotgun (WGS) entry which is preliminary data.</text>
</comment>
<reference evidence="2 3" key="1">
    <citation type="submission" date="2019-08" db="EMBL/GenBank/DDBJ databases">
        <title>Actinomadura sp. nov. CYP1-5 isolated from mountain soil.</title>
        <authorList>
            <person name="Songsumanus A."/>
            <person name="Kuncharoen N."/>
            <person name="Kudo T."/>
            <person name="Yuki M."/>
            <person name="Igarashi Y."/>
            <person name="Tanasupawat S."/>
        </authorList>
    </citation>
    <scope>NUCLEOTIDE SEQUENCE [LARGE SCALE GENOMIC DNA]</scope>
    <source>
        <strain evidence="2 3">JCM 14158</strain>
    </source>
</reference>
<evidence type="ECO:0000313" key="3">
    <source>
        <dbReference type="Proteomes" id="UP000323380"/>
    </source>
</evidence>
<dbReference type="EMBL" id="VSFG01000001">
    <property type="protein sequence ID" value="TYB47820.1"/>
    <property type="molecule type" value="Genomic_DNA"/>
</dbReference>
<name>A0A5D0NT00_9ACTN</name>
<organism evidence="2 3">
    <name type="scientific">Actinomadura chibensis</name>
    <dbReference type="NCBI Taxonomy" id="392828"/>
    <lineage>
        <taxon>Bacteria</taxon>
        <taxon>Bacillati</taxon>
        <taxon>Actinomycetota</taxon>
        <taxon>Actinomycetes</taxon>
        <taxon>Streptosporangiales</taxon>
        <taxon>Thermomonosporaceae</taxon>
        <taxon>Actinomadura</taxon>
    </lineage>
</organism>
<protein>
    <submittedName>
        <fullName evidence="2">Uncharacterized protein</fullName>
    </submittedName>
</protein>
<dbReference type="STRING" id="1220554.GCA_001552135_03761"/>
<keyword evidence="1" id="KW-0175">Coiled coil</keyword>
<dbReference type="Proteomes" id="UP000323380">
    <property type="component" value="Unassembled WGS sequence"/>
</dbReference>
<dbReference type="RefSeq" id="WP_067892852.1">
    <property type="nucleotide sequence ID" value="NZ_VSFG01000001.1"/>
</dbReference>
<accession>A0A5D0NT00</accession>